<evidence type="ECO:0000256" key="1">
    <source>
        <dbReference type="ARBA" id="ARBA00022670"/>
    </source>
</evidence>
<dbReference type="Pfam" id="PF00089">
    <property type="entry name" value="Trypsin"/>
    <property type="match status" value="1"/>
</dbReference>
<keyword evidence="5" id="KW-1015">Disulfide bond</keyword>
<dbReference type="Gene3D" id="2.40.10.10">
    <property type="entry name" value="Trypsin-like serine proteases"/>
    <property type="match status" value="2"/>
</dbReference>
<evidence type="ECO:0000256" key="8">
    <source>
        <dbReference type="RuleBase" id="RU363034"/>
    </source>
</evidence>
<evidence type="ECO:0000313" key="13">
    <source>
        <dbReference type="Proteomes" id="UP001497623"/>
    </source>
</evidence>
<dbReference type="CDD" id="cd00190">
    <property type="entry name" value="Tryp_SPc"/>
    <property type="match status" value="1"/>
</dbReference>
<feature type="domain" description="Peptidase S1" evidence="10">
    <location>
        <begin position="119"/>
        <end position="391"/>
    </location>
</feature>
<dbReference type="FunFam" id="2.40.10.10:FF:000028">
    <property type="entry name" value="Serine protease easter"/>
    <property type="match status" value="1"/>
</dbReference>
<dbReference type="InterPro" id="IPR018114">
    <property type="entry name" value="TRYPSIN_HIS"/>
</dbReference>
<dbReference type="EC" id="3.4.21.-" evidence="8"/>
<gene>
    <name evidence="12" type="ORF">MNOR_LOCUS9742</name>
</gene>
<dbReference type="PANTHER" id="PTHR24256">
    <property type="entry name" value="TRYPTASE-RELATED"/>
    <property type="match status" value="1"/>
</dbReference>
<accession>A0AAV2Q9A2</accession>
<feature type="signal peptide" evidence="9">
    <location>
        <begin position="1"/>
        <end position="28"/>
    </location>
</feature>
<keyword evidence="2 9" id="KW-0732">Signal</keyword>
<keyword evidence="1 8" id="KW-0645">Protease</keyword>
<feature type="chain" id="PRO_5043109184" description="CLIP domain-containing serine protease" evidence="9">
    <location>
        <begin position="29"/>
        <end position="392"/>
    </location>
</feature>
<dbReference type="InterPro" id="IPR051487">
    <property type="entry name" value="Ser/Thr_Proteases_Immune/Dev"/>
</dbReference>
<dbReference type="InterPro" id="IPR022700">
    <property type="entry name" value="CLIP"/>
</dbReference>
<dbReference type="PROSITE" id="PS00135">
    <property type="entry name" value="TRYPSIN_SER"/>
    <property type="match status" value="1"/>
</dbReference>
<keyword evidence="4 8" id="KW-0720">Serine protease</keyword>
<comment type="caution">
    <text evidence="12">The sequence shown here is derived from an EMBL/GenBank/DDBJ whole genome shotgun (WGS) entry which is preliminary data.</text>
</comment>
<dbReference type="SMART" id="SM00020">
    <property type="entry name" value="Tryp_SPc"/>
    <property type="match status" value="1"/>
</dbReference>
<evidence type="ECO:0000256" key="9">
    <source>
        <dbReference type="RuleBase" id="RU366078"/>
    </source>
</evidence>
<dbReference type="InterPro" id="IPR001254">
    <property type="entry name" value="Trypsin_dom"/>
</dbReference>
<comment type="subcellular location">
    <subcellularLocation>
        <location evidence="9">Secreted</location>
    </subcellularLocation>
</comment>
<dbReference type="AlphaFoldDB" id="A0AAV2Q9A2"/>
<feature type="domain" description="Clip" evidence="11">
    <location>
        <begin position="35"/>
        <end position="90"/>
    </location>
</feature>
<reference evidence="12 13" key="1">
    <citation type="submission" date="2024-05" db="EMBL/GenBank/DDBJ databases">
        <authorList>
            <person name="Wallberg A."/>
        </authorList>
    </citation>
    <scope>NUCLEOTIDE SEQUENCE [LARGE SCALE GENOMIC DNA]</scope>
</reference>
<dbReference type="PROSITE" id="PS50240">
    <property type="entry name" value="TRYPSIN_DOM"/>
    <property type="match status" value="1"/>
</dbReference>
<dbReference type="SUPFAM" id="SSF50494">
    <property type="entry name" value="Trypsin-like serine proteases"/>
    <property type="match status" value="1"/>
</dbReference>
<evidence type="ECO:0000256" key="3">
    <source>
        <dbReference type="ARBA" id="ARBA00022801"/>
    </source>
</evidence>
<evidence type="ECO:0000259" key="10">
    <source>
        <dbReference type="PROSITE" id="PS50240"/>
    </source>
</evidence>
<dbReference type="InterPro" id="IPR001314">
    <property type="entry name" value="Peptidase_S1A"/>
</dbReference>
<protein>
    <recommendedName>
        <fullName evidence="9">CLIP domain-containing serine protease</fullName>
        <ecNumber evidence="8">3.4.21.-</ecNumber>
    </recommendedName>
</protein>
<organism evidence="12 13">
    <name type="scientific">Meganyctiphanes norvegica</name>
    <name type="common">Northern krill</name>
    <name type="synonym">Thysanopoda norvegica</name>
    <dbReference type="NCBI Taxonomy" id="48144"/>
    <lineage>
        <taxon>Eukaryota</taxon>
        <taxon>Metazoa</taxon>
        <taxon>Ecdysozoa</taxon>
        <taxon>Arthropoda</taxon>
        <taxon>Crustacea</taxon>
        <taxon>Multicrustacea</taxon>
        <taxon>Malacostraca</taxon>
        <taxon>Eumalacostraca</taxon>
        <taxon>Eucarida</taxon>
        <taxon>Euphausiacea</taxon>
        <taxon>Euphausiidae</taxon>
        <taxon>Meganyctiphanes</taxon>
    </lineage>
</organism>
<keyword evidence="3 8" id="KW-0378">Hydrolase</keyword>
<name>A0AAV2Q9A2_MEGNR</name>
<dbReference type="Pfam" id="PF12032">
    <property type="entry name" value="CLIP"/>
    <property type="match status" value="1"/>
</dbReference>
<dbReference type="PROSITE" id="PS00134">
    <property type="entry name" value="TRYPSIN_HIS"/>
    <property type="match status" value="1"/>
</dbReference>
<evidence type="ECO:0000256" key="6">
    <source>
        <dbReference type="ARBA" id="ARBA00023180"/>
    </source>
</evidence>
<dbReference type="GO" id="GO:0005576">
    <property type="term" value="C:extracellular region"/>
    <property type="evidence" value="ECO:0007669"/>
    <property type="project" value="UniProtKB-SubCell"/>
</dbReference>
<dbReference type="SMART" id="SM00680">
    <property type="entry name" value="CLIP"/>
    <property type="match status" value="1"/>
</dbReference>
<proteinExistence type="inferred from homology"/>
<dbReference type="PRINTS" id="PR00722">
    <property type="entry name" value="CHYMOTRYPSIN"/>
</dbReference>
<dbReference type="GO" id="GO:0006508">
    <property type="term" value="P:proteolysis"/>
    <property type="evidence" value="ECO:0007669"/>
    <property type="project" value="UniProtKB-KW"/>
</dbReference>
<dbReference type="EMBL" id="CAXKWB010004765">
    <property type="protein sequence ID" value="CAL4075289.1"/>
    <property type="molecule type" value="Genomic_DNA"/>
</dbReference>
<sequence>MSLLDSTMKILIILVLMSATSLFISAGARQLNGAGCVTSDGSRGRCVSITACPVLYNLLQDIRNNRAPPGTTDFLRSNICQKTPELLVCCKVEPTISATVRPKVPDASECGKSALTHRVVGGINAPLFAWPWMALIQARANQWSSVSFTCGAVLISNRHILTAAHCTNKNPSLPNLDIFFIRLGEYDLAQDPDCKNNHCAKNHLDALVDRVIVHPGYEKVQGCHGCNDIALIKLLDPIDPNPLGIFPICLPTHFEHQLNVDPTTLQNSNKLAYIAGWGSINKNPYIFERPNILQEAEIPFGKTEYCTDKLKSYQDPNSVFCAGDIHHFSADTCRGDSGGPIMMSGKNSKNEKTWYLLGITSRGPTVCGLQGSQGIYTNVTYYLPWISENMKI</sequence>
<comment type="similarity">
    <text evidence="7 9">Belongs to the peptidase S1 family. CLIP subfamily.</text>
</comment>
<keyword evidence="9" id="KW-0964">Secreted</keyword>
<evidence type="ECO:0000313" key="12">
    <source>
        <dbReference type="EMBL" id="CAL4075289.1"/>
    </source>
</evidence>
<dbReference type="PROSITE" id="PS51888">
    <property type="entry name" value="CLIP"/>
    <property type="match status" value="1"/>
</dbReference>
<keyword evidence="6" id="KW-0325">Glycoprotein</keyword>
<dbReference type="InterPro" id="IPR043504">
    <property type="entry name" value="Peptidase_S1_PA_chymotrypsin"/>
</dbReference>
<keyword evidence="13" id="KW-1185">Reference proteome</keyword>
<evidence type="ECO:0000256" key="7">
    <source>
        <dbReference type="ARBA" id="ARBA00024195"/>
    </source>
</evidence>
<evidence type="ECO:0000256" key="4">
    <source>
        <dbReference type="ARBA" id="ARBA00022825"/>
    </source>
</evidence>
<comment type="domain">
    <text evidence="9">The clip domain consists of 35-55 residues which are 'knitted' together usually by 3 conserved disulfide bonds forming a clip-like compact structure.</text>
</comment>
<dbReference type="Proteomes" id="UP001497623">
    <property type="component" value="Unassembled WGS sequence"/>
</dbReference>
<dbReference type="GO" id="GO:0004252">
    <property type="term" value="F:serine-type endopeptidase activity"/>
    <property type="evidence" value="ECO:0007669"/>
    <property type="project" value="UniProtKB-UniRule"/>
</dbReference>
<evidence type="ECO:0000259" key="11">
    <source>
        <dbReference type="PROSITE" id="PS51888"/>
    </source>
</evidence>
<dbReference type="InterPro" id="IPR038565">
    <property type="entry name" value="CLIP_sf"/>
</dbReference>
<dbReference type="InterPro" id="IPR033116">
    <property type="entry name" value="TRYPSIN_SER"/>
</dbReference>
<dbReference type="Gene3D" id="3.30.1640.30">
    <property type="match status" value="1"/>
</dbReference>
<evidence type="ECO:0000256" key="2">
    <source>
        <dbReference type="ARBA" id="ARBA00022729"/>
    </source>
</evidence>
<feature type="non-terminal residue" evidence="12">
    <location>
        <position position="392"/>
    </location>
</feature>
<evidence type="ECO:0000256" key="5">
    <source>
        <dbReference type="ARBA" id="ARBA00023157"/>
    </source>
</evidence>
<dbReference type="InterPro" id="IPR009003">
    <property type="entry name" value="Peptidase_S1_PA"/>
</dbReference>